<dbReference type="SUPFAM" id="SSF52540">
    <property type="entry name" value="P-loop containing nucleoside triphosphate hydrolases"/>
    <property type="match status" value="1"/>
</dbReference>
<dbReference type="PROSITE" id="PS51421">
    <property type="entry name" value="RAS"/>
    <property type="match status" value="1"/>
</dbReference>
<evidence type="ECO:0000256" key="2">
    <source>
        <dbReference type="ARBA" id="ARBA00006270"/>
    </source>
</evidence>
<protein>
    <submittedName>
        <fullName evidence="10">Uncharacterized protein</fullName>
    </submittedName>
</protein>
<dbReference type="PRINTS" id="PR00449">
    <property type="entry name" value="RASTRNSFRMNG"/>
</dbReference>
<dbReference type="InterPro" id="IPR050209">
    <property type="entry name" value="Rab_GTPases_membrane_traffic"/>
</dbReference>
<dbReference type="InterPro" id="IPR001806">
    <property type="entry name" value="Small_GTPase"/>
</dbReference>
<keyword evidence="11" id="KW-1185">Reference proteome</keyword>
<dbReference type="Proteomes" id="UP000834106">
    <property type="component" value="Chromosome 1"/>
</dbReference>
<feature type="region of interest" description="Disordered" evidence="9">
    <location>
        <begin position="187"/>
        <end position="226"/>
    </location>
</feature>
<evidence type="ECO:0000313" key="10">
    <source>
        <dbReference type="EMBL" id="CAI9755079.1"/>
    </source>
</evidence>
<proteinExistence type="inferred from homology"/>
<dbReference type="SMART" id="SM00175">
    <property type="entry name" value="RAB"/>
    <property type="match status" value="1"/>
</dbReference>
<dbReference type="EMBL" id="OU503036">
    <property type="protein sequence ID" value="CAI9755079.1"/>
    <property type="molecule type" value="Genomic_DNA"/>
</dbReference>
<keyword evidence="4" id="KW-0342">GTP-binding</keyword>
<reference evidence="10" key="1">
    <citation type="submission" date="2023-05" db="EMBL/GenBank/DDBJ databases">
        <authorList>
            <person name="Huff M."/>
        </authorList>
    </citation>
    <scope>NUCLEOTIDE SEQUENCE</scope>
</reference>
<dbReference type="SMART" id="SM00174">
    <property type="entry name" value="RHO"/>
    <property type="match status" value="1"/>
</dbReference>
<gene>
    <name evidence="10" type="ORF">FPE_LOCUS2510</name>
</gene>
<comment type="function">
    <text evidence="8">Intracellular vesicle trafficking and protein transport.</text>
</comment>
<keyword evidence="7" id="KW-0636">Prenylation</keyword>
<dbReference type="Gene3D" id="3.40.50.300">
    <property type="entry name" value="P-loop containing nucleotide triphosphate hydrolases"/>
    <property type="match status" value="1"/>
</dbReference>
<evidence type="ECO:0000256" key="8">
    <source>
        <dbReference type="ARBA" id="ARBA00060176"/>
    </source>
</evidence>
<evidence type="ECO:0000256" key="3">
    <source>
        <dbReference type="ARBA" id="ARBA00022741"/>
    </source>
</evidence>
<evidence type="ECO:0000256" key="5">
    <source>
        <dbReference type="ARBA" id="ARBA00023136"/>
    </source>
</evidence>
<evidence type="ECO:0000256" key="6">
    <source>
        <dbReference type="ARBA" id="ARBA00023288"/>
    </source>
</evidence>
<dbReference type="SMART" id="SM00176">
    <property type="entry name" value="RAN"/>
    <property type="match status" value="1"/>
</dbReference>
<dbReference type="Pfam" id="PF00071">
    <property type="entry name" value="Ras"/>
    <property type="match status" value="1"/>
</dbReference>
<evidence type="ECO:0000256" key="7">
    <source>
        <dbReference type="ARBA" id="ARBA00023289"/>
    </source>
</evidence>
<dbReference type="GO" id="GO:0005525">
    <property type="term" value="F:GTP binding"/>
    <property type="evidence" value="ECO:0007669"/>
    <property type="project" value="UniProtKB-KW"/>
</dbReference>
<keyword evidence="3" id="KW-0547">Nucleotide-binding</keyword>
<dbReference type="CDD" id="cd01866">
    <property type="entry name" value="Rab2"/>
    <property type="match status" value="1"/>
</dbReference>
<evidence type="ECO:0000256" key="4">
    <source>
        <dbReference type="ARBA" id="ARBA00023134"/>
    </source>
</evidence>
<evidence type="ECO:0000256" key="1">
    <source>
        <dbReference type="ARBA" id="ARBA00004342"/>
    </source>
</evidence>
<sequence>MSYAYLFKFIIIGDTGVGKSCLLLQFTDKRFQPVHDLTIGVEFGARLITVDNKPIKLQIWDTAGQESFRSITRSYYRGAAGALLVYDITRRETFSHLSSWLEDARQHAVPNMTIMLIGNKCDLAQRRAVSMEEGEQFAKEHGLLFMEASAKTAKNVDEAFVKAAATIYKNLQDGVLELNGHNGIQVGHGPIPGSSGSGNVSSQGGAMERENRKRARDEEEKKETCRGKKPEFDYDKEEKGYEFCDEIGVFDFPWLKEGVKIFQGDENFELEDIFALSCSYFDEFPTTSTPDFDQFCVQDLYDQNFIDEKKFDDDLWSFKVGDLDPVDCFWNSVINQPLDVGLNKV</sequence>
<comment type="subcellular location">
    <subcellularLocation>
        <location evidence="1">Cell membrane</location>
        <topology evidence="1">Lipid-anchor</topology>
        <orientation evidence="1">Cytoplasmic side</orientation>
    </subcellularLocation>
</comment>
<accession>A0AAD2DIA9</accession>
<name>A0AAD2DIA9_9LAMI</name>
<organism evidence="10 11">
    <name type="scientific">Fraxinus pennsylvanica</name>
    <dbReference type="NCBI Taxonomy" id="56036"/>
    <lineage>
        <taxon>Eukaryota</taxon>
        <taxon>Viridiplantae</taxon>
        <taxon>Streptophyta</taxon>
        <taxon>Embryophyta</taxon>
        <taxon>Tracheophyta</taxon>
        <taxon>Spermatophyta</taxon>
        <taxon>Magnoliopsida</taxon>
        <taxon>eudicotyledons</taxon>
        <taxon>Gunneridae</taxon>
        <taxon>Pentapetalae</taxon>
        <taxon>asterids</taxon>
        <taxon>lamiids</taxon>
        <taxon>Lamiales</taxon>
        <taxon>Oleaceae</taxon>
        <taxon>Oleeae</taxon>
        <taxon>Fraxinus</taxon>
    </lineage>
</organism>
<feature type="compositionally biased region" description="Basic and acidic residues" evidence="9">
    <location>
        <begin position="207"/>
        <end position="226"/>
    </location>
</feature>
<dbReference type="GO" id="GO:0005886">
    <property type="term" value="C:plasma membrane"/>
    <property type="evidence" value="ECO:0007669"/>
    <property type="project" value="UniProtKB-SubCell"/>
</dbReference>
<keyword evidence="5" id="KW-0472">Membrane</keyword>
<evidence type="ECO:0000313" key="11">
    <source>
        <dbReference type="Proteomes" id="UP000834106"/>
    </source>
</evidence>
<dbReference type="FunFam" id="3.40.50.300:FF:000263">
    <property type="entry name" value="Ras-related protein RABB1c"/>
    <property type="match status" value="1"/>
</dbReference>
<feature type="compositionally biased region" description="Low complexity" evidence="9">
    <location>
        <begin position="187"/>
        <end position="205"/>
    </location>
</feature>
<dbReference type="AlphaFoldDB" id="A0AAD2DIA9"/>
<dbReference type="InterPro" id="IPR027417">
    <property type="entry name" value="P-loop_NTPase"/>
</dbReference>
<evidence type="ECO:0000256" key="9">
    <source>
        <dbReference type="SAM" id="MobiDB-lite"/>
    </source>
</evidence>
<dbReference type="PROSITE" id="PS51420">
    <property type="entry name" value="RHO"/>
    <property type="match status" value="1"/>
</dbReference>
<dbReference type="InterPro" id="IPR005225">
    <property type="entry name" value="Small_GTP-bd"/>
</dbReference>
<dbReference type="NCBIfam" id="TIGR00231">
    <property type="entry name" value="small_GTP"/>
    <property type="match status" value="1"/>
</dbReference>
<dbReference type="GO" id="GO:0003924">
    <property type="term" value="F:GTPase activity"/>
    <property type="evidence" value="ECO:0007669"/>
    <property type="project" value="InterPro"/>
</dbReference>
<keyword evidence="6" id="KW-0449">Lipoprotein</keyword>
<dbReference type="PANTHER" id="PTHR47979">
    <property type="entry name" value="DRAB11-RELATED"/>
    <property type="match status" value="1"/>
</dbReference>
<dbReference type="PROSITE" id="PS51419">
    <property type="entry name" value="RAB"/>
    <property type="match status" value="1"/>
</dbReference>
<dbReference type="SMART" id="SM00173">
    <property type="entry name" value="RAS"/>
    <property type="match status" value="1"/>
</dbReference>
<comment type="similarity">
    <text evidence="2">Belongs to the small GTPase superfamily. Rab family.</text>
</comment>